<evidence type="ECO:0000313" key="4">
    <source>
        <dbReference type="Proteomes" id="UP000186868"/>
    </source>
</evidence>
<dbReference type="EMBL" id="MRCB01000049">
    <property type="protein sequence ID" value="OKH18523.1"/>
    <property type="molecule type" value="Genomic_DNA"/>
</dbReference>
<keyword evidence="4" id="KW-1185">Reference proteome</keyword>
<organism evidence="3 4">
    <name type="scientific">Hydrococcus rivularis NIES-593</name>
    <dbReference type="NCBI Taxonomy" id="1921803"/>
    <lineage>
        <taxon>Bacteria</taxon>
        <taxon>Bacillati</taxon>
        <taxon>Cyanobacteriota</taxon>
        <taxon>Cyanophyceae</taxon>
        <taxon>Pleurocapsales</taxon>
        <taxon>Hydrococcaceae</taxon>
        <taxon>Hydrococcus</taxon>
    </lineage>
</organism>
<feature type="domain" description="Mannosylglycerate hydrolase MGH1-like glycoside hydrolase" evidence="2">
    <location>
        <begin position="431"/>
        <end position="644"/>
    </location>
</feature>
<evidence type="ECO:0000313" key="3">
    <source>
        <dbReference type="EMBL" id="OKH18523.1"/>
    </source>
</evidence>
<dbReference type="Pfam" id="PF22422">
    <property type="entry name" value="MGH1-like_GH"/>
    <property type="match status" value="1"/>
</dbReference>
<dbReference type="OrthoDB" id="9759959at2"/>
<dbReference type="InterPro" id="IPR008928">
    <property type="entry name" value="6-hairpin_glycosidase_sf"/>
</dbReference>
<reference evidence="3 4" key="1">
    <citation type="submission" date="2016-11" db="EMBL/GenBank/DDBJ databases">
        <title>Draft Genome Sequences of Nine Cyanobacterial Strains from Diverse Habitats.</title>
        <authorList>
            <person name="Zhu T."/>
            <person name="Hou S."/>
            <person name="Lu X."/>
            <person name="Hess W.R."/>
        </authorList>
    </citation>
    <scope>NUCLEOTIDE SEQUENCE [LARGE SCALE GENOMIC DNA]</scope>
    <source>
        <strain evidence="3 4">NIES-593</strain>
    </source>
</reference>
<dbReference type="GO" id="GO:0005975">
    <property type="term" value="P:carbohydrate metabolic process"/>
    <property type="evidence" value="ECO:0007669"/>
    <property type="project" value="InterPro"/>
</dbReference>
<dbReference type="InterPro" id="IPR012341">
    <property type="entry name" value="6hp_glycosidase-like_sf"/>
</dbReference>
<gene>
    <name evidence="3" type="ORF">NIES593_22005</name>
</gene>
<comment type="caution">
    <text evidence="3">The sequence shown here is derived from an EMBL/GenBank/DDBJ whole genome shotgun (WGS) entry which is preliminary data.</text>
</comment>
<feature type="domain" description="Putative glycogen debranching enzyme N-terminal" evidence="1">
    <location>
        <begin position="38"/>
        <end position="254"/>
    </location>
</feature>
<dbReference type="STRING" id="1921803.NIES593_22005"/>
<dbReference type="InterPro" id="IPR054491">
    <property type="entry name" value="MGH1-like_GH"/>
</dbReference>
<dbReference type="Gene3D" id="1.50.10.10">
    <property type="match status" value="1"/>
</dbReference>
<sequence length="758" mass="85217">MDLEIFERDSKQFVSADWGSLPEWPRVPSNHPVPKLTLKADELFLIADTLGNIADGLENEQTINLGLFCHDTRFLSRLELQIEECVTNGKAARQFSPILLSSNADKGFALSVLCSNPRLPGIEPETIGIQREIVLNGGLFEEIEITNYNTKAVSFSITLTFEADFADLFEIRGQQRKKRGKFLRQIPQGVDPKKFLMLSEFQQDSLILAYQGLDGLLMESRIQFYQNPPDCFKGYTAVWQLSLEPHATKKIGYRLQMMTNHKSTVAREIATTLGQAKAANLLEEQEWCQRVTKIRSDNETFNQVISRAEQDIYLLLQNFQEYKALSAGVPWFSTLFGRDALIAASQTLILDPTIAKDTLQLLAHYQGQVNDEWRDEEPGKILHELRLGEMARCGEIPHTPYYGTVDATPLWLMLYAEYYAWTNDHLTLDRLWSNALAAMDWIDAQCQKTGYLSYERKSKSTRGLVNQGWKDSGDCIVDRHGKLATGAIALCEVQAYVYAAKIRLAHMARIKHHIDLATRWEKEATELKLRFNRDFWLEDEDFCALALDGEGKPVDSITSNPGHCLSLGIFTPEKAASVAERLLAPDLFSGWGIRTLSSNSPAYNPMGYHVGSVWPHDNAIIAAGLRALGSIDSALEVVKGTIDMTLQQPYQRPPELFCGHDRIDGSHPIQYPVACSPQAWATGSIFQLLTLMLNLVPDAPGNCLRIVDPTLPDFINKLSIQNLRIGSTIVDLDFERTDMTTACRVVKKRGNLRAIVET</sequence>
<evidence type="ECO:0000259" key="1">
    <source>
        <dbReference type="Pfam" id="PF14742"/>
    </source>
</evidence>
<dbReference type="AlphaFoldDB" id="A0A1U7H7N6"/>
<dbReference type="SUPFAM" id="SSF48208">
    <property type="entry name" value="Six-hairpin glycosidases"/>
    <property type="match status" value="1"/>
</dbReference>
<dbReference type="RefSeq" id="WP_073601631.1">
    <property type="nucleotide sequence ID" value="NZ_MRCB01000049.1"/>
</dbReference>
<accession>A0A1U7H7N6</accession>
<protein>
    <submittedName>
        <fullName evidence="3">Amylo-alpha-1,6-glucosidase</fullName>
    </submittedName>
</protein>
<proteinExistence type="predicted"/>
<name>A0A1U7H7N6_9CYAN</name>
<dbReference type="InterPro" id="IPR032856">
    <property type="entry name" value="GDE_N_bis"/>
</dbReference>
<dbReference type="Proteomes" id="UP000186868">
    <property type="component" value="Unassembled WGS sequence"/>
</dbReference>
<evidence type="ECO:0000259" key="2">
    <source>
        <dbReference type="Pfam" id="PF22422"/>
    </source>
</evidence>
<dbReference type="Pfam" id="PF14742">
    <property type="entry name" value="GDE_N_bis"/>
    <property type="match status" value="1"/>
</dbReference>